<evidence type="ECO:0000256" key="1">
    <source>
        <dbReference type="SAM" id="MobiDB-lite"/>
    </source>
</evidence>
<accession>A0A166SNU4</accession>
<name>A0A166SNU4_9PEZI</name>
<gene>
    <name evidence="2" type="ORF">CT0861_02181</name>
</gene>
<proteinExistence type="predicted"/>
<protein>
    <submittedName>
        <fullName evidence="2">Vegetative cell wall protein gp1</fullName>
    </submittedName>
</protein>
<dbReference type="AlphaFoldDB" id="A0A166SNU4"/>
<feature type="compositionally biased region" description="Basic residues" evidence="1">
    <location>
        <begin position="86"/>
        <end position="95"/>
    </location>
</feature>
<dbReference type="STRING" id="708197.A0A166SNU4"/>
<comment type="caution">
    <text evidence="2">The sequence shown here is derived from an EMBL/GenBank/DDBJ whole genome shotgun (WGS) entry which is preliminary data.</text>
</comment>
<reference evidence="2 3" key="1">
    <citation type="submission" date="2015-06" db="EMBL/GenBank/DDBJ databases">
        <title>Survival trade-offs in plant roots during colonization by closely related pathogenic and mutualistic fungi.</title>
        <authorList>
            <person name="Hacquard S."/>
            <person name="Kracher B."/>
            <person name="Hiruma K."/>
            <person name="Weinman A."/>
            <person name="Muench P."/>
            <person name="Garrido Oter R."/>
            <person name="Ver Loren van Themaat E."/>
            <person name="Dallerey J.-F."/>
            <person name="Damm U."/>
            <person name="Henrissat B."/>
            <person name="Lespinet O."/>
            <person name="Thon M."/>
            <person name="Kemen E."/>
            <person name="McHardy A.C."/>
            <person name="Schulze-Lefert P."/>
            <person name="O'Connell R.J."/>
        </authorList>
    </citation>
    <scope>NUCLEOTIDE SEQUENCE [LARGE SCALE GENOMIC DNA]</scope>
    <source>
        <strain evidence="2 3">0861</strain>
    </source>
</reference>
<evidence type="ECO:0000313" key="3">
    <source>
        <dbReference type="Proteomes" id="UP000076552"/>
    </source>
</evidence>
<sequence>MAPPNPIYNSHPSFCNGYIPVPINGSFLYVPVPSPIYNNHPPLCNGYIPVPISGAFLYVPVLSVGGTSQPGYIRPVVEIESPSSARSRRSRSAKRTRAESVGGTKSGAQHIKYSTREKSRHTNKGRSATEWGIPDGYSLRHWNGTTTPVSISGSVFDCGSLGKWVYDWTVFTYGAPTPISDMAGDLWQLLIQFDGRAEIMASVRPHMRSGSDVERADRFIQSHDRLMARLDTIIEACEPTMEFLATQDNKLSKSAGMAFVSAMFGRDAQLPRVEKFIVLVRQWNLRFSANWPGLV</sequence>
<evidence type="ECO:0000313" key="2">
    <source>
        <dbReference type="EMBL" id="KZL70982.1"/>
    </source>
</evidence>
<keyword evidence="3" id="KW-1185">Reference proteome</keyword>
<feature type="region of interest" description="Disordered" evidence="1">
    <location>
        <begin position="83"/>
        <end position="129"/>
    </location>
</feature>
<organism evidence="2 3">
    <name type="scientific">Colletotrichum tofieldiae</name>
    <dbReference type="NCBI Taxonomy" id="708197"/>
    <lineage>
        <taxon>Eukaryota</taxon>
        <taxon>Fungi</taxon>
        <taxon>Dikarya</taxon>
        <taxon>Ascomycota</taxon>
        <taxon>Pezizomycotina</taxon>
        <taxon>Sordariomycetes</taxon>
        <taxon>Hypocreomycetidae</taxon>
        <taxon>Glomerellales</taxon>
        <taxon>Glomerellaceae</taxon>
        <taxon>Colletotrichum</taxon>
        <taxon>Colletotrichum spaethianum species complex</taxon>
    </lineage>
</organism>
<dbReference type="Proteomes" id="UP000076552">
    <property type="component" value="Unassembled WGS sequence"/>
</dbReference>
<dbReference type="EMBL" id="LFIV01000080">
    <property type="protein sequence ID" value="KZL70982.1"/>
    <property type="molecule type" value="Genomic_DNA"/>
</dbReference>